<feature type="domain" description="EF-hand" evidence="2">
    <location>
        <begin position="87"/>
        <end position="122"/>
    </location>
</feature>
<proteinExistence type="predicted"/>
<gene>
    <name evidence="3" type="ORF">CYMTET_18640</name>
</gene>
<protein>
    <recommendedName>
        <fullName evidence="2">EF-hand domain-containing protein</fullName>
    </recommendedName>
</protein>
<dbReference type="Proteomes" id="UP001190700">
    <property type="component" value="Unassembled WGS sequence"/>
</dbReference>
<dbReference type="GO" id="GO:0005509">
    <property type="term" value="F:calcium ion binding"/>
    <property type="evidence" value="ECO:0007669"/>
    <property type="project" value="InterPro"/>
</dbReference>
<keyword evidence="1" id="KW-0106">Calcium</keyword>
<evidence type="ECO:0000313" key="3">
    <source>
        <dbReference type="EMBL" id="KAK3273103.1"/>
    </source>
</evidence>
<reference evidence="3 4" key="1">
    <citation type="journal article" date="2015" name="Genome Biol. Evol.">
        <title>Comparative Genomics of a Bacterivorous Green Alga Reveals Evolutionary Causalities and Consequences of Phago-Mixotrophic Mode of Nutrition.</title>
        <authorList>
            <person name="Burns J.A."/>
            <person name="Paasch A."/>
            <person name="Narechania A."/>
            <person name="Kim E."/>
        </authorList>
    </citation>
    <scope>NUCLEOTIDE SEQUENCE [LARGE SCALE GENOMIC DNA]</scope>
    <source>
        <strain evidence="3 4">PLY_AMNH</strain>
    </source>
</reference>
<dbReference type="PROSITE" id="PS00018">
    <property type="entry name" value="EF_HAND_1"/>
    <property type="match status" value="1"/>
</dbReference>
<dbReference type="InterPro" id="IPR011992">
    <property type="entry name" value="EF-hand-dom_pair"/>
</dbReference>
<dbReference type="PROSITE" id="PS50222">
    <property type="entry name" value="EF_HAND_2"/>
    <property type="match status" value="1"/>
</dbReference>
<organism evidence="3 4">
    <name type="scientific">Cymbomonas tetramitiformis</name>
    <dbReference type="NCBI Taxonomy" id="36881"/>
    <lineage>
        <taxon>Eukaryota</taxon>
        <taxon>Viridiplantae</taxon>
        <taxon>Chlorophyta</taxon>
        <taxon>Pyramimonadophyceae</taxon>
        <taxon>Pyramimonadales</taxon>
        <taxon>Pyramimonadaceae</taxon>
        <taxon>Cymbomonas</taxon>
    </lineage>
</organism>
<dbReference type="InterPro" id="IPR018247">
    <property type="entry name" value="EF_Hand_1_Ca_BS"/>
</dbReference>
<evidence type="ECO:0000259" key="2">
    <source>
        <dbReference type="PROSITE" id="PS50222"/>
    </source>
</evidence>
<dbReference type="AlphaFoldDB" id="A0AAE0G7P6"/>
<comment type="caution">
    <text evidence="3">The sequence shown here is derived from an EMBL/GenBank/DDBJ whole genome shotgun (WGS) entry which is preliminary data.</text>
</comment>
<keyword evidence="4" id="KW-1185">Reference proteome</keyword>
<dbReference type="SUPFAM" id="SSF47473">
    <property type="entry name" value="EF-hand"/>
    <property type="match status" value="1"/>
</dbReference>
<evidence type="ECO:0000313" key="4">
    <source>
        <dbReference type="Proteomes" id="UP001190700"/>
    </source>
</evidence>
<dbReference type="InterPro" id="IPR002048">
    <property type="entry name" value="EF_hand_dom"/>
</dbReference>
<dbReference type="EMBL" id="LGRX02008648">
    <property type="protein sequence ID" value="KAK3273103.1"/>
    <property type="molecule type" value="Genomic_DNA"/>
</dbReference>
<name>A0AAE0G7P6_9CHLO</name>
<evidence type="ECO:0000256" key="1">
    <source>
        <dbReference type="ARBA" id="ARBA00022837"/>
    </source>
</evidence>
<accession>A0AAE0G7P6</accession>
<sequence length="159" mass="17448">MRRLGGSDGTDAEAERVLWGDVMARLQMFAKEDTRRKQLLRDAAGTRLAAEEACELVREGRFICSTSESGRSASGEQGEGMVNSHDDVLAELIELFTEMDEDDDGLLTWREIWALLDRGGYHVSQGHRSDSRYVQVSVGELETGKLSVPVASTPGSGGW</sequence>